<evidence type="ECO:0000313" key="3">
    <source>
        <dbReference type="EMBL" id="EQD68726.1"/>
    </source>
</evidence>
<dbReference type="PANTHER" id="PTHR21240">
    <property type="entry name" value="2-AMINO-3-CARBOXYLMUCONATE-6-SEMIALDEHYDE DECARBOXYLASE"/>
    <property type="match status" value="1"/>
</dbReference>
<comment type="caution">
    <text evidence="3">The sequence shown here is derived from an EMBL/GenBank/DDBJ whole genome shotgun (WGS) entry which is preliminary data.</text>
</comment>
<reference evidence="3" key="2">
    <citation type="journal article" date="2014" name="ISME J.">
        <title>Microbial stratification in low pH oxic and suboxic macroscopic growths along an acid mine drainage.</title>
        <authorList>
            <person name="Mendez-Garcia C."/>
            <person name="Mesa V."/>
            <person name="Sprenger R.R."/>
            <person name="Richter M."/>
            <person name="Diez M.S."/>
            <person name="Solano J."/>
            <person name="Bargiela R."/>
            <person name="Golyshina O.V."/>
            <person name="Manteca A."/>
            <person name="Ramos J.L."/>
            <person name="Gallego J.R."/>
            <person name="Llorente I."/>
            <person name="Martins Dos Santos V.A."/>
            <person name="Jensen O.N."/>
            <person name="Pelaez A.I."/>
            <person name="Sanchez J."/>
            <person name="Ferrer M."/>
        </authorList>
    </citation>
    <scope>NUCLEOTIDE SEQUENCE</scope>
</reference>
<dbReference type="AlphaFoldDB" id="T1B6Y6"/>
<dbReference type="EMBL" id="AUZX01005192">
    <property type="protein sequence ID" value="EQD68726.1"/>
    <property type="molecule type" value="Genomic_DNA"/>
</dbReference>
<dbReference type="Gene3D" id="3.20.20.140">
    <property type="entry name" value="Metal-dependent hydrolases"/>
    <property type="match status" value="1"/>
</dbReference>
<accession>T1B6Y6</accession>
<name>T1B6Y6_9ZZZZ</name>
<gene>
    <name evidence="3" type="ORF">B1A_07184</name>
</gene>
<dbReference type="InterPro" id="IPR006680">
    <property type="entry name" value="Amidohydro-rel"/>
</dbReference>
<keyword evidence="3" id="KW-0378">Hydrolase</keyword>
<dbReference type="SUPFAM" id="SSF51556">
    <property type="entry name" value="Metallo-dependent hydrolases"/>
    <property type="match status" value="1"/>
</dbReference>
<feature type="non-terminal residue" evidence="3">
    <location>
        <position position="228"/>
    </location>
</feature>
<feature type="non-terminal residue" evidence="3">
    <location>
        <position position="1"/>
    </location>
</feature>
<feature type="domain" description="Amidohydrolase-related" evidence="2">
    <location>
        <begin position="15"/>
        <end position="226"/>
    </location>
</feature>
<dbReference type="InterPro" id="IPR032466">
    <property type="entry name" value="Metal_Hydrolase"/>
</dbReference>
<evidence type="ECO:0000256" key="1">
    <source>
        <dbReference type="ARBA" id="ARBA00023239"/>
    </source>
</evidence>
<organism evidence="3">
    <name type="scientific">mine drainage metagenome</name>
    <dbReference type="NCBI Taxonomy" id="410659"/>
    <lineage>
        <taxon>unclassified sequences</taxon>
        <taxon>metagenomes</taxon>
        <taxon>ecological metagenomes</taxon>
    </lineage>
</organism>
<dbReference type="GO" id="GO:0016831">
    <property type="term" value="F:carboxy-lyase activity"/>
    <property type="evidence" value="ECO:0007669"/>
    <property type="project" value="InterPro"/>
</dbReference>
<dbReference type="Pfam" id="PF04909">
    <property type="entry name" value="Amidohydro_2"/>
    <property type="match status" value="1"/>
</dbReference>
<evidence type="ECO:0000259" key="2">
    <source>
        <dbReference type="Pfam" id="PF04909"/>
    </source>
</evidence>
<dbReference type="PANTHER" id="PTHR21240:SF19">
    <property type="entry name" value="CATALYTIC_ HYDROLASE"/>
    <property type="match status" value="1"/>
</dbReference>
<proteinExistence type="predicted"/>
<sequence>AVLINYVAPEVIGYTEAANEFVAEYVRAEPERLIAVGGVGVGRPSPGARVRELVERLGIRGVKIHPPHQLLYPNAYRTGAWPELREVYETLERFEVPVIFHTGTSVFPGAVSRFGEPLWIEEVAIDFPRLPIVLAHGGRPLWMDQAVFLARRFPNVWLELSGVPPSRLLEYFPDLPKVAAKTVFGTDWPGPGVRDIAANLAAFRALPIPDELQRQILETNPLKLFPRH</sequence>
<keyword evidence="1" id="KW-0456">Lyase</keyword>
<protein>
    <submittedName>
        <fullName evidence="3">Amidohydrolase 2</fullName>
    </submittedName>
</protein>
<dbReference type="GO" id="GO:0016787">
    <property type="term" value="F:hydrolase activity"/>
    <property type="evidence" value="ECO:0007669"/>
    <property type="project" value="UniProtKB-KW"/>
</dbReference>
<reference evidence="3" key="1">
    <citation type="submission" date="2013-08" db="EMBL/GenBank/DDBJ databases">
        <authorList>
            <person name="Mendez C."/>
            <person name="Richter M."/>
            <person name="Ferrer M."/>
            <person name="Sanchez J."/>
        </authorList>
    </citation>
    <scope>NUCLEOTIDE SEQUENCE</scope>
</reference>
<dbReference type="CDD" id="cd01292">
    <property type="entry name" value="metallo-dependent_hydrolases"/>
    <property type="match status" value="1"/>
</dbReference>
<dbReference type="InterPro" id="IPR032465">
    <property type="entry name" value="ACMSD"/>
</dbReference>